<keyword evidence="2" id="KW-1185">Reference proteome</keyword>
<accession>A0AAW1EY22</accession>
<name>A0AAW1EY22_ZOAVI</name>
<evidence type="ECO:0000313" key="1">
    <source>
        <dbReference type="EMBL" id="KAK9527510.1"/>
    </source>
</evidence>
<protein>
    <submittedName>
        <fullName evidence="1">Uncharacterized protein</fullName>
    </submittedName>
</protein>
<dbReference type="Proteomes" id="UP001488805">
    <property type="component" value="Unassembled WGS sequence"/>
</dbReference>
<comment type="caution">
    <text evidence="1">The sequence shown here is derived from an EMBL/GenBank/DDBJ whole genome shotgun (WGS) entry which is preliminary data.</text>
</comment>
<dbReference type="EMBL" id="JBCEZU010000112">
    <property type="protein sequence ID" value="KAK9527510.1"/>
    <property type="molecule type" value="Genomic_DNA"/>
</dbReference>
<sequence>MSPPSSLFHHSRGLDVVFGPRVSCCVKPQGRLQNYQRWDSQDRIAPRRVRQPRVVAVQRERRRPLSLTHSTALHTRFTGHAQVDRMNWRAPVLFLDFTGWTALLTIYTSV</sequence>
<evidence type="ECO:0000313" key="2">
    <source>
        <dbReference type="Proteomes" id="UP001488805"/>
    </source>
</evidence>
<dbReference type="AlphaFoldDB" id="A0AAW1EY22"/>
<proteinExistence type="predicted"/>
<organism evidence="1 2">
    <name type="scientific">Zoarces viviparus</name>
    <name type="common">Viviparous eelpout</name>
    <name type="synonym">Blennius viviparus</name>
    <dbReference type="NCBI Taxonomy" id="48416"/>
    <lineage>
        <taxon>Eukaryota</taxon>
        <taxon>Metazoa</taxon>
        <taxon>Chordata</taxon>
        <taxon>Craniata</taxon>
        <taxon>Vertebrata</taxon>
        <taxon>Euteleostomi</taxon>
        <taxon>Actinopterygii</taxon>
        <taxon>Neopterygii</taxon>
        <taxon>Teleostei</taxon>
        <taxon>Neoteleostei</taxon>
        <taxon>Acanthomorphata</taxon>
        <taxon>Eupercaria</taxon>
        <taxon>Perciformes</taxon>
        <taxon>Cottioidei</taxon>
        <taxon>Zoarcales</taxon>
        <taxon>Zoarcidae</taxon>
        <taxon>Zoarcinae</taxon>
        <taxon>Zoarces</taxon>
    </lineage>
</organism>
<reference evidence="1 2" key="1">
    <citation type="journal article" date="2024" name="Genome Biol. Evol.">
        <title>Chromosome-level genome assembly of the viviparous eelpout Zoarces viviparus.</title>
        <authorList>
            <person name="Fuhrmann N."/>
            <person name="Brasseur M.V."/>
            <person name="Bakowski C.E."/>
            <person name="Podsiadlowski L."/>
            <person name="Prost S."/>
            <person name="Krehenwinkel H."/>
            <person name="Mayer C."/>
        </authorList>
    </citation>
    <scope>NUCLEOTIDE SEQUENCE [LARGE SCALE GENOMIC DNA]</scope>
    <source>
        <strain evidence="1">NO-MEL_2022_Ind0_liver</strain>
    </source>
</reference>
<gene>
    <name evidence="1" type="ORF">VZT92_014067</name>
</gene>